<dbReference type="KEGG" id="dci:103510432"/>
<sequence length="262" mass="30734">MYPNKDACQKEIANTDKIVRQLNKVIRDFDNKGKLEKLEEPTHPNRARDCTPPRNLINQLDPMECCSAPQIGRQQDPYLKNGMEIAPRETESMHCHYPTEERMVKPLITHNGLTDIRYTTDKNKAIYESGVGVQYKLINVTPEIEAPWCKRNGLQDYWMEDPKYARKGMDNYSTPYPCCKYQSWPYNKKFQPDKSPRKNVVEQQGWDCCVNGSDRRGAQEPQMKYKAGNCEQVARCKKNRHRDIAPVQPREHEFDWKNCNFK</sequence>
<gene>
    <name evidence="2 3" type="primary">LOC103510432</name>
</gene>
<keyword evidence="1" id="KW-1185">Reference proteome</keyword>
<evidence type="ECO:0000313" key="3">
    <source>
        <dbReference type="RefSeq" id="XP_017300067.1"/>
    </source>
</evidence>
<organism evidence="1 3">
    <name type="scientific">Diaphorina citri</name>
    <name type="common">Asian citrus psyllid</name>
    <dbReference type="NCBI Taxonomy" id="121845"/>
    <lineage>
        <taxon>Eukaryota</taxon>
        <taxon>Metazoa</taxon>
        <taxon>Ecdysozoa</taxon>
        <taxon>Arthropoda</taxon>
        <taxon>Hexapoda</taxon>
        <taxon>Insecta</taxon>
        <taxon>Pterygota</taxon>
        <taxon>Neoptera</taxon>
        <taxon>Paraneoptera</taxon>
        <taxon>Hemiptera</taxon>
        <taxon>Sternorrhyncha</taxon>
        <taxon>Psylloidea</taxon>
        <taxon>Psyllidae</taxon>
        <taxon>Diaphorininae</taxon>
        <taxon>Diaphorina</taxon>
    </lineage>
</organism>
<dbReference type="GeneID" id="103510432"/>
<dbReference type="PaxDb" id="121845-A0A1S4EDB0"/>
<dbReference type="AlphaFoldDB" id="A0A1S4EDB0"/>
<name>A0A1S4EDB0_DIACI</name>
<proteinExistence type="predicted"/>
<dbReference type="Proteomes" id="UP000079169">
    <property type="component" value="Unplaced"/>
</dbReference>
<protein>
    <submittedName>
        <fullName evidence="2">Uncharacterized protein LOC103510432 isoform X1</fullName>
    </submittedName>
    <submittedName>
        <fullName evidence="3">Uncharacterized protein LOC103510432 isoform X2</fullName>
    </submittedName>
</protein>
<accession>A0A1S4EDB0</accession>
<evidence type="ECO:0000313" key="1">
    <source>
        <dbReference type="Proteomes" id="UP000079169"/>
    </source>
</evidence>
<evidence type="ECO:0000313" key="2">
    <source>
        <dbReference type="RefSeq" id="XP_008473308.1"/>
    </source>
</evidence>
<reference evidence="2 3" key="1">
    <citation type="submission" date="2025-04" db="UniProtKB">
        <authorList>
            <consortium name="RefSeq"/>
        </authorList>
    </citation>
    <scope>IDENTIFICATION</scope>
</reference>
<dbReference type="RefSeq" id="XP_008473308.1">
    <property type="nucleotide sequence ID" value="XM_008475086.2"/>
</dbReference>
<dbReference type="RefSeq" id="XP_017300067.1">
    <property type="nucleotide sequence ID" value="XM_017444578.2"/>
</dbReference>